<reference evidence="4" key="2">
    <citation type="submission" date="2019-10" db="EMBL/GenBank/DDBJ databases">
        <authorList>
            <consortium name="NCBI Genome Project"/>
        </authorList>
    </citation>
    <scope>NUCLEOTIDE SEQUENCE</scope>
    <source>
        <strain evidence="4">NI907</strain>
    </source>
</reference>
<evidence type="ECO:0000313" key="4">
    <source>
        <dbReference type="RefSeq" id="XP_030986614.1"/>
    </source>
</evidence>
<sequence>MADSAKTKMPVEPVHIDKEKIKKAFDVSNFDFNAVLRGMQLTLVGAHRALQNPAIFTSEHYRQALYAVGAGIAIRLAIAIPIWGIKVLLWVLSFVFRMESVTWDDKLVDGLNFVGEYVLQVPLFLMSLMRLISPTLDNLFMDSLRWVDLTYVEKHKRDNPDELRDMYYPNMRMYKQRDGSTNSTSTAEASSMFIWRFARKAFISLAIFALSYVPVIGRFVLPAASFYTFKTAVGLGPASVIFGTGVLMPRKYLVIFLQTYFASRNLMRELLEPYFSRIHMTKEQKKRWFRTREGILFGFGIGFYILLRVPLLGVLIYGIAEASTAYLITKITDPPPPPSDLAAYVESQKVWKNKHEFLSLSLGDLDSLQMKKTATTSSSKPPPYSEQDPSTGNSTGVASHN</sequence>
<dbReference type="PANTHER" id="PTHR38421:SF1">
    <property type="entry name" value="TRANSMEMBRANE PROTEIN"/>
    <property type="match status" value="1"/>
</dbReference>
<accession>A0A6P8BHS4</accession>
<feature type="transmembrane region" description="Helical" evidence="2">
    <location>
        <begin position="117"/>
        <end position="136"/>
    </location>
</feature>
<dbReference type="Proteomes" id="UP000515153">
    <property type="component" value="Unplaced"/>
</dbReference>
<evidence type="ECO:0000313" key="3">
    <source>
        <dbReference type="Proteomes" id="UP000515153"/>
    </source>
</evidence>
<evidence type="ECO:0000256" key="1">
    <source>
        <dbReference type="SAM" id="MobiDB-lite"/>
    </source>
</evidence>
<dbReference type="KEGG" id="pgri:PgNI_00488"/>
<protein>
    <recommendedName>
        <fullName evidence="5">Transmembrane protein UsgS</fullName>
    </recommendedName>
</protein>
<keyword evidence="2" id="KW-1133">Transmembrane helix</keyword>
<feature type="transmembrane region" description="Helical" evidence="2">
    <location>
        <begin position="72"/>
        <end position="97"/>
    </location>
</feature>
<feature type="transmembrane region" description="Helical" evidence="2">
    <location>
        <begin position="227"/>
        <end position="248"/>
    </location>
</feature>
<evidence type="ECO:0000256" key="2">
    <source>
        <dbReference type="SAM" id="Phobius"/>
    </source>
</evidence>
<feature type="transmembrane region" description="Helical" evidence="2">
    <location>
        <begin position="295"/>
        <end position="320"/>
    </location>
</feature>
<dbReference type="RefSeq" id="XP_030986614.1">
    <property type="nucleotide sequence ID" value="XM_031120568.1"/>
</dbReference>
<reference evidence="4" key="1">
    <citation type="journal article" date="2019" name="Mol. Biol. Evol.">
        <title>Blast fungal genomes show frequent chromosomal changes, gene gains and losses, and effector gene turnover.</title>
        <authorList>
            <person name="Gomez Luciano L.B."/>
            <person name="Jason Tsai I."/>
            <person name="Chuma I."/>
            <person name="Tosa Y."/>
            <person name="Chen Y.H."/>
            <person name="Li J.Y."/>
            <person name="Li M.Y."/>
            <person name="Jade Lu M.Y."/>
            <person name="Nakayashiki H."/>
            <person name="Li W.H."/>
        </authorList>
    </citation>
    <scope>NUCLEOTIDE SEQUENCE</scope>
    <source>
        <strain evidence="4">NI907</strain>
    </source>
</reference>
<keyword evidence="2" id="KW-0812">Transmembrane</keyword>
<gene>
    <name evidence="4" type="ORF">PgNI_00488</name>
</gene>
<reference evidence="4" key="3">
    <citation type="submission" date="2025-08" db="UniProtKB">
        <authorList>
            <consortium name="RefSeq"/>
        </authorList>
    </citation>
    <scope>IDENTIFICATION</scope>
    <source>
        <strain evidence="4">NI907</strain>
    </source>
</reference>
<feature type="compositionally biased region" description="Polar residues" evidence="1">
    <location>
        <begin position="387"/>
        <end position="401"/>
    </location>
</feature>
<dbReference type="AlphaFoldDB" id="A0A6P8BHS4"/>
<organism evidence="3 4">
    <name type="scientific">Pyricularia grisea</name>
    <name type="common">Crabgrass-specific blast fungus</name>
    <name type="synonym">Magnaporthe grisea</name>
    <dbReference type="NCBI Taxonomy" id="148305"/>
    <lineage>
        <taxon>Eukaryota</taxon>
        <taxon>Fungi</taxon>
        <taxon>Dikarya</taxon>
        <taxon>Ascomycota</taxon>
        <taxon>Pezizomycotina</taxon>
        <taxon>Sordariomycetes</taxon>
        <taxon>Sordariomycetidae</taxon>
        <taxon>Magnaporthales</taxon>
        <taxon>Pyriculariaceae</taxon>
        <taxon>Pyricularia</taxon>
    </lineage>
</organism>
<name>A0A6P8BHS4_PYRGI</name>
<feature type="region of interest" description="Disordered" evidence="1">
    <location>
        <begin position="371"/>
        <end position="401"/>
    </location>
</feature>
<dbReference type="GeneID" id="41955482"/>
<proteinExistence type="predicted"/>
<keyword evidence="3" id="KW-1185">Reference proteome</keyword>
<feature type="transmembrane region" description="Helical" evidence="2">
    <location>
        <begin position="201"/>
        <end position="221"/>
    </location>
</feature>
<dbReference type="PANTHER" id="PTHR38421">
    <property type="entry name" value="TRANSMEMBRANE PROTEIN USGS"/>
    <property type="match status" value="1"/>
</dbReference>
<evidence type="ECO:0008006" key="5">
    <source>
        <dbReference type="Google" id="ProtNLM"/>
    </source>
</evidence>
<keyword evidence="2" id="KW-0472">Membrane</keyword>